<feature type="compositionally biased region" description="Polar residues" evidence="1">
    <location>
        <begin position="209"/>
        <end position="219"/>
    </location>
</feature>
<accession>A0A9P1EGV1</accession>
<feature type="region of interest" description="Disordered" evidence="1">
    <location>
        <begin position="186"/>
        <end position="324"/>
    </location>
</feature>
<dbReference type="Proteomes" id="UP001152484">
    <property type="component" value="Unassembled WGS sequence"/>
</dbReference>
<evidence type="ECO:0000313" key="3">
    <source>
        <dbReference type="Proteomes" id="UP001152484"/>
    </source>
</evidence>
<dbReference type="OrthoDB" id="1910697at2759"/>
<dbReference type="PANTHER" id="PTHR36748:SF3">
    <property type="entry name" value="MENTAL RETARDATION GTPASE ACTIVATING PROTEIN"/>
    <property type="match status" value="1"/>
</dbReference>
<gene>
    <name evidence="2" type="ORF">CEURO_LOCUS16968</name>
</gene>
<feature type="compositionally biased region" description="Basic and acidic residues" evidence="1">
    <location>
        <begin position="285"/>
        <end position="299"/>
    </location>
</feature>
<dbReference type="PANTHER" id="PTHR36748">
    <property type="entry name" value="MENTAL RETARDATION GTPASE ACTIVATING PROTEIN"/>
    <property type="match status" value="1"/>
</dbReference>
<reference evidence="2" key="1">
    <citation type="submission" date="2022-07" db="EMBL/GenBank/DDBJ databases">
        <authorList>
            <person name="Macas J."/>
            <person name="Novak P."/>
            <person name="Neumann P."/>
        </authorList>
    </citation>
    <scope>NUCLEOTIDE SEQUENCE</scope>
</reference>
<feature type="compositionally biased region" description="Basic and acidic residues" evidence="1">
    <location>
        <begin position="310"/>
        <end position="324"/>
    </location>
</feature>
<evidence type="ECO:0000313" key="2">
    <source>
        <dbReference type="EMBL" id="CAH9105613.1"/>
    </source>
</evidence>
<feature type="region of interest" description="Disordered" evidence="1">
    <location>
        <begin position="1"/>
        <end position="71"/>
    </location>
</feature>
<keyword evidence="3" id="KW-1185">Reference proteome</keyword>
<dbReference type="AlphaFoldDB" id="A0A9P1EGV1"/>
<feature type="compositionally biased region" description="Low complexity" evidence="1">
    <location>
        <begin position="247"/>
        <end position="256"/>
    </location>
</feature>
<evidence type="ECO:0000256" key="1">
    <source>
        <dbReference type="SAM" id="MobiDB-lite"/>
    </source>
</evidence>
<proteinExistence type="predicted"/>
<feature type="compositionally biased region" description="Polar residues" evidence="1">
    <location>
        <begin position="1"/>
        <end position="11"/>
    </location>
</feature>
<dbReference type="EMBL" id="CAMAPE010000048">
    <property type="protein sequence ID" value="CAH9105613.1"/>
    <property type="molecule type" value="Genomic_DNA"/>
</dbReference>
<organism evidence="2 3">
    <name type="scientific">Cuscuta europaea</name>
    <name type="common">European dodder</name>
    <dbReference type="NCBI Taxonomy" id="41803"/>
    <lineage>
        <taxon>Eukaryota</taxon>
        <taxon>Viridiplantae</taxon>
        <taxon>Streptophyta</taxon>
        <taxon>Embryophyta</taxon>
        <taxon>Tracheophyta</taxon>
        <taxon>Spermatophyta</taxon>
        <taxon>Magnoliopsida</taxon>
        <taxon>eudicotyledons</taxon>
        <taxon>Gunneridae</taxon>
        <taxon>Pentapetalae</taxon>
        <taxon>asterids</taxon>
        <taxon>lamiids</taxon>
        <taxon>Solanales</taxon>
        <taxon>Convolvulaceae</taxon>
        <taxon>Cuscuteae</taxon>
        <taxon>Cuscuta</taxon>
        <taxon>Cuscuta subgen. Cuscuta</taxon>
    </lineage>
</organism>
<comment type="caution">
    <text evidence="2">The sequence shown here is derived from an EMBL/GenBank/DDBJ whole genome shotgun (WGS) entry which is preliminary data.</text>
</comment>
<name>A0A9P1EGV1_CUSEU</name>
<protein>
    <submittedName>
        <fullName evidence="2">Uncharacterized protein</fullName>
    </submittedName>
</protein>
<sequence length="370" mass="41635">MKNGAVSGSDQNGHRNPDDDYQPAPASRKSKIITHENNTLSRRFSAPHHHVTTFREEEADNKNQTTKSSVRSNIINISSTVSSPGYTSSKEEIDPSTYSFSTALKALQGKTAGGGYGRWWAEYYWKTSSAAEGLSLNSKWNEAEKYICNPLSGEVPLECLSAKTLSGRSFRQQLATRRSRISMSAPLFYPPRLKKPPHAPPFLRRLDSDQSTTVPSQEKSSSENTRDVGTQSSCGSSCTPPPPPYPLSSSSSPNPSVQERSTKRNHIPTEPPPSHYTSRTQVDSVDDHKAQEEKVNTKDGEEEEIAPNNESREKAKQEKEKRGEIGKIQRGCLSLIRFLWMRKRQRHKEKLRSRKKKNSRHIFLCPVHSW</sequence>